<evidence type="ECO:0000313" key="1">
    <source>
        <dbReference type="EMBL" id="RLU07325.1"/>
    </source>
</evidence>
<dbReference type="Proteomes" id="UP000282140">
    <property type="component" value="Unassembled WGS sequence"/>
</dbReference>
<feature type="non-terminal residue" evidence="1">
    <location>
        <position position="55"/>
    </location>
</feature>
<dbReference type="Gene3D" id="2.60.120.10">
    <property type="entry name" value="Jelly Rolls"/>
    <property type="match status" value="1"/>
</dbReference>
<evidence type="ECO:0000313" key="2">
    <source>
        <dbReference type="Proteomes" id="UP000282140"/>
    </source>
</evidence>
<accession>A0A3L8CGF3</accession>
<dbReference type="InterPro" id="IPR053186">
    <property type="entry name" value="QDO-related"/>
</dbReference>
<keyword evidence="1" id="KW-0560">Oxidoreductase</keyword>
<dbReference type="PANTHER" id="PTHR43594">
    <property type="entry name" value="QUERCETIN 2,3-DIOXYGENASE"/>
    <property type="match status" value="1"/>
</dbReference>
<keyword evidence="2" id="KW-1185">Reference proteome</keyword>
<reference evidence="1 2" key="1">
    <citation type="journal article" date="2018" name="Front. Microbiol.">
        <title>Discovery of Phloeophagus Beetles as a Source of Pseudomonas Strains That Produce Potentially New Bioactive Substances and Description of Pseudomonas bohemica sp. nov.</title>
        <authorList>
            <person name="Saati-Santamaria Z."/>
            <person name="Lopez-Mondejar R."/>
            <person name="Jimenez-Gomez A."/>
            <person name="Diez-Mendez A."/>
            <person name="Vetrovsky T."/>
            <person name="Igual J.M."/>
            <person name="Velazquez E."/>
            <person name="Kolarik M."/>
            <person name="Rivas R."/>
            <person name="Garcia-Fraile P."/>
        </authorList>
    </citation>
    <scope>NUCLEOTIDE SEQUENCE [LARGE SCALE GENOMIC DNA]</scope>
    <source>
        <strain evidence="1 2">A2-NA13</strain>
    </source>
</reference>
<dbReference type="AlphaFoldDB" id="A0A3L8CGF3"/>
<name>A0A3L8CGF3_9PSED</name>
<dbReference type="GO" id="GO:0051213">
    <property type="term" value="F:dioxygenase activity"/>
    <property type="evidence" value="ECO:0007669"/>
    <property type="project" value="UniProtKB-KW"/>
</dbReference>
<dbReference type="EMBL" id="PEGB01000011">
    <property type="protein sequence ID" value="RLU07325.1"/>
    <property type="molecule type" value="Genomic_DNA"/>
</dbReference>
<proteinExistence type="predicted"/>
<gene>
    <name evidence="1" type="ORF">CS078_18770</name>
</gene>
<protein>
    <submittedName>
        <fullName evidence="1">Quercetin 2,3-dioxygenase</fullName>
    </submittedName>
</protein>
<dbReference type="PANTHER" id="PTHR43594:SF1">
    <property type="entry name" value="QUERCETIN 2,3-DIOXYGENASE PA2418-RELATED"/>
    <property type="match status" value="1"/>
</dbReference>
<organism evidence="1 2">
    <name type="scientific">Pseudomonas prosekii</name>
    <dbReference type="NCBI Taxonomy" id="1148509"/>
    <lineage>
        <taxon>Bacteria</taxon>
        <taxon>Pseudomonadati</taxon>
        <taxon>Pseudomonadota</taxon>
        <taxon>Gammaproteobacteria</taxon>
        <taxon>Pseudomonadales</taxon>
        <taxon>Pseudomonadaceae</taxon>
        <taxon>Pseudomonas</taxon>
    </lineage>
</organism>
<keyword evidence="1" id="KW-0223">Dioxygenase</keyword>
<sequence>MKNLIGIYTSPRAHWVGDGFPVRTLFSYDTMGQHISPFLLLDHAGPAHFTPTSER</sequence>
<dbReference type="InterPro" id="IPR014710">
    <property type="entry name" value="RmlC-like_jellyroll"/>
</dbReference>
<comment type="caution">
    <text evidence="1">The sequence shown here is derived from an EMBL/GenBank/DDBJ whole genome shotgun (WGS) entry which is preliminary data.</text>
</comment>